<name>A0A3M6TR18_POCDA</name>
<reference evidence="1 2" key="1">
    <citation type="journal article" date="2018" name="Sci. Rep.">
        <title>Comparative analysis of the Pocillopora damicornis genome highlights role of immune system in coral evolution.</title>
        <authorList>
            <person name="Cunning R."/>
            <person name="Bay R.A."/>
            <person name="Gillette P."/>
            <person name="Baker A.C."/>
            <person name="Traylor-Knowles N."/>
        </authorList>
    </citation>
    <scope>NUCLEOTIDE SEQUENCE [LARGE SCALE GENOMIC DNA]</scope>
    <source>
        <strain evidence="1">RSMAS</strain>
        <tissue evidence="1">Whole animal</tissue>
    </source>
</reference>
<sequence>MREVSHTCLLNTLSERRGSRFTSGSDNYLRALNLQYYYLGYLNNYGCSFKESKGLAPQKFDYTKNSNDKRLELECSLAKESCHRDDDCSYRLGPYCACRGDTCVHCEK</sequence>
<dbReference type="Proteomes" id="UP000275408">
    <property type="component" value="Unassembled WGS sequence"/>
</dbReference>
<protein>
    <submittedName>
        <fullName evidence="1">Uncharacterized protein</fullName>
    </submittedName>
</protein>
<comment type="caution">
    <text evidence="1">The sequence shown here is derived from an EMBL/GenBank/DDBJ whole genome shotgun (WGS) entry which is preliminary data.</text>
</comment>
<accession>A0A3M6TR18</accession>
<organism evidence="1 2">
    <name type="scientific">Pocillopora damicornis</name>
    <name type="common">Cauliflower coral</name>
    <name type="synonym">Millepora damicornis</name>
    <dbReference type="NCBI Taxonomy" id="46731"/>
    <lineage>
        <taxon>Eukaryota</taxon>
        <taxon>Metazoa</taxon>
        <taxon>Cnidaria</taxon>
        <taxon>Anthozoa</taxon>
        <taxon>Hexacorallia</taxon>
        <taxon>Scleractinia</taxon>
        <taxon>Astrocoeniina</taxon>
        <taxon>Pocilloporidae</taxon>
        <taxon>Pocillopora</taxon>
    </lineage>
</organism>
<gene>
    <name evidence="1" type="ORF">pdam_00023931</name>
</gene>
<dbReference type="EMBL" id="RCHS01003125">
    <property type="protein sequence ID" value="RMX43830.1"/>
    <property type="molecule type" value="Genomic_DNA"/>
</dbReference>
<evidence type="ECO:0000313" key="1">
    <source>
        <dbReference type="EMBL" id="RMX43830.1"/>
    </source>
</evidence>
<proteinExistence type="predicted"/>
<keyword evidence="2" id="KW-1185">Reference proteome</keyword>
<dbReference type="AlphaFoldDB" id="A0A3M6TR18"/>
<evidence type="ECO:0000313" key="2">
    <source>
        <dbReference type="Proteomes" id="UP000275408"/>
    </source>
</evidence>